<comment type="caution">
    <text evidence="2">The sequence shown here is derived from an EMBL/GenBank/DDBJ whole genome shotgun (WGS) entry which is preliminary data.</text>
</comment>
<organism evidence="2 3">
    <name type="scientific">Aeromicrobium ginsengisoli</name>
    <dbReference type="NCBI Taxonomy" id="363867"/>
    <lineage>
        <taxon>Bacteria</taxon>
        <taxon>Bacillati</taxon>
        <taxon>Actinomycetota</taxon>
        <taxon>Actinomycetes</taxon>
        <taxon>Propionibacteriales</taxon>
        <taxon>Nocardioidaceae</taxon>
        <taxon>Aeromicrobium</taxon>
    </lineage>
</organism>
<dbReference type="InterPro" id="IPR000073">
    <property type="entry name" value="AB_hydrolase_1"/>
</dbReference>
<sequence>MKIILVPGFWLGAWSWDRIAPALEAAGHDVVALTLPGLESVDADRSGIGLADHVAAIVAAVDEAEEPVVLVGHSGGGAAVHGAVDQRADKVARAIYVDSGPLPHGAAINAGLPDNGNGEVPLPPWELFREDGGRDLNDFTEAQLDDFRARAIPLPVGVARDPQVLADEARFDVPITLISTTFTRDEIDQYVAAGEDYFSELPKIKDVTIIELPTGHWPQFTKPEQLAEVLRDAV</sequence>
<dbReference type="Proteomes" id="UP000380867">
    <property type="component" value="Unassembled WGS sequence"/>
</dbReference>
<dbReference type="GO" id="GO:0016787">
    <property type="term" value="F:hydrolase activity"/>
    <property type="evidence" value="ECO:0007669"/>
    <property type="project" value="UniProtKB-KW"/>
</dbReference>
<accession>A0A5M4FHY6</accession>
<dbReference type="PANTHER" id="PTHR37017:SF11">
    <property type="entry name" value="ESTERASE_LIPASE_THIOESTERASE DOMAIN-CONTAINING PROTEIN"/>
    <property type="match status" value="1"/>
</dbReference>
<protein>
    <submittedName>
        <fullName evidence="2">Alpha/beta hydrolase</fullName>
    </submittedName>
</protein>
<evidence type="ECO:0000259" key="1">
    <source>
        <dbReference type="Pfam" id="PF12697"/>
    </source>
</evidence>
<dbReference type="Gene3D" id="3.40.50.1820">
    <property type="entry name" value="alpha/beta hydrolase"/>
    <property type="match status" value="1"/>
</dbReference>
<dbReference type="InterPro" id="IPR052897">
    <property type="entry name" value="Sec-Metab_Biosynth_Hydrolase"/>
</dbReference>
<name>A0A5M4FHY6_9ACTN</name>
<dbReference type="AlphaFoldDB" id="A0A5M4FHY6"/>
<keyword evidence="2" id="KW-0378">Hydrolase</keyword>
<feature type="domain" description="AB hydrolase-1" evidence="1">
    <location>
        <begin position="3"/>
        <end position="229"/>
    </location>
</feature>
<dbReference type="InterPro" id="IPR029058">
    <property type="entry name" value="AB_hydrolase_fold"/>
</dbReference>
<dbReference type="Pfam" id="PF12697">
    <property type="entry name" value="Abhydrolase_6"/>
    <property type="match status" value="1"/>
</dbReference>
<proteinExistence type="predicted"/>
<gene>
    <name evidence="2" type="ORF">ESP70_002820</name>
</gene>
<dbReference type="OrthoDB" id="9773549at2"/>
<evidence type="ECO:0000313" key="3">
    <source>
        <dbReference type="Proteomes" id="UP000380867"/>
    </source>
</evidence>
<reference evidence="2" key="1">
    <citation type="submission" date="2019-09" db="EMBL/GenBank/DDBJ databases">
        <authorList>
            <person name="Li J."/>
        </authorList>
    </citation>
    <scope>NUCLEOTIDE SEQUENCE [LARGE SCALE GENOMIC DNA]</scope>
    <source>
        <strain evidence="2">JCM 14732</strain>
    </source>
</reference>
<evidence type="ECO:0000313" key="2">
    <source>
        <dbReference type="EMBL" id="KAA1399710.1"/>
    </source>
</evidence>
<keyword evidence="3" id="KW-1185">Reference proteome</keyword>
<dbReference type="EMBL" id="SDPQ02000001">
    <property type="protein sequence ID" value="KAA1399710.1"/>
    <property type="molecule type" value="Genomic_DNA"/>
</dbReference>
<dbReference type="SUPFAM" id="SSF53474">
    <property type="entry name" value="alpha/beta-Hydrolases"/>
    <property type="match status" value="1"/>
</dbReference>
<dbReference type="RefSeq" id="WP_149687844.1">
    <property type="nucleotide sequence ID" value="NZ_SDPQ02000001.1"/>
</dbReference>
<dbReference type="PANTHER" id="PTHR37017">
    <property type="entry name" value="AB HYDROLASE-1 DOMAIN-CONTAINING PROTEIN-RELATED"/>
    <property type="match status" value="1"/>
</dbReference>